<evidence type="ECO:0000313" key="1">
    <source>
        <dbReference type="EMBL" id="KAJ3556779.1"/>
    </source>
</evidence>
<reference evidence="1" key="1">
    <citation type="submission" date="2022-07" db="EMBL/GenBank/DDBJ databases">
        <title>Genome Sequence of Phlebia brevispora.</title>
        <authorList>
            <person name="Buettner E."/>
        </authorList>
    </citation>
    <scope>NUCLEOTIDE SEQUENCE</scope>
    <source>
        <strain evidence="1">MPL23</strain>
    </source>
</reference>
<proteinExistence type="predicted"/>
<keyword evidence="2" id="KW-1185">Reference proteome</keyword>
<protein>
    <submittedName>
        <fullName evidence="1">Uncharacterized protein</fullName>
    </submittedName>
</protein>
<comment type="caution">
    <text evidence="1">The sequence shown here is derived from an EMBL/GenBank/DDBJ whole genome shotgun (WGS) entry which is preliminary data.</text>
</comment>
<accession>A0ACC1TAZ5</accession>
<dbReference type="EMBL" id="JANHOG010000212">
    <property type="protein sequence ID" value="KAJ3556779.1"/>
    <property type="molecule type" value="Genomic_DNA"/>
</dbReference>
<sequence>MDQSKHWILNKLLLQPLARPSGSLAAGWVLRRQLQSLLETVGRIGIQAKREAQKIAEDDDKDVEIADYATALWRVLVGSADILEDESSEEDSEEAPLIDSRTRLTAKGIVRQSVTYPTEFGSSSSSPHGRSPVDERILAVGIGAQILPDKGGPYNELETEENYGPRDMAREGLDEVQSQLDEVAEAGHEACSTLPARISPTYALAISCTRPLQPALVPTSRPPSTTMISLTADVAMTRELPPEVIEDVLGYLRHDKASLLACAEVNTVFLGASRIHLFHSVTLDVAQDPAKLRKFACWLDSAPYTARFIRELDVGRAAMYCEADHVQVSLNELFTLLDKLPVLHTLRISDVFWKPNHRDGSITTYSSVKNLEYCFSYHRNCRDTTFAFDLLRSFPSVDTFFVSGGSFPQSSVHLSSIPRLPQLRELTLDFMHSTDLLQTSLQPSTVQLQSLCVATGPLKDVLQSVAFASNIPTLTQLLIRLGLHDYTLDDPELFLAELNRFPCQALHTLTLRVPDFAPAISRHALGILANIVAPNLSAVTILTPSMSSSLRTMDWSGWESALTRFPRLRTVSFLHPEDGYRNFGLFFLYDSEEIIRDKLPDLSARGLLCFEAREMGNA</sequence>
<name>A0ACC1TAZ5_9APHY</name>
<gene>
    <name evidence="1" type="ORF">NM688_g1833</name>
</gene>
<dbReference type="Proteomes" id="UP001148662">
    <property type="component" value="Unassembled WGS sequence"/>
</dbReference>
<organism evidence="1 2">
    <name type="scientific">Phlebia brevispora</name>
    <dbReference type="NCBI Taxonomy" id="194682"/>
    <lineage>
        <taxon>Eukaryota</taxon>
        <taxon>Fungi</taxon>
        <taxon>Dikarya</taxon>
        <taxon>Basidiomycota</taxon>
        <taxon>Agaricomycotina</taxon>
        <taxon>Agaricomycetes</taxon>
        <taxon>Polyporales</taxon>
        <taxon>Meruliaceae</taxon>
        <taxon>Phlebia</taxon>
    </lineage>
</organism>
<evidence type="ECO:0000313" key="2">
    <source>
        <dbReference type="Proteomes" id="UP001148662"/>
    </source>
</evidence>